<dbReference type="PIRSF" id="PIRSF000478">
    <property type="entry name" value="TP_PyNP"/>
    <property type="match status" value="1"/>
</dbReference>
<dbReference type="Pfam" id="PF00591">
    <property type="entry name" value="Glycos_transf_3"/>
    <property type="match status" value="1"/>
</dbReference>
<dbReference type="HOGENOM" id="CLU_025040_0_1_7"/>
<protein>
    <recommendedName>
        <fullName evidence="3">thymidine phosphorylase</fullName>
        <ecNumber evidence="3">2.4.2.4</ecNumber>
    </recommendedName>
</protein>
<dbReference type="InterPro" id="IPR036320">
    <property type="entry name" value="Glycosyl_Trfase_fam3_N_dom_sf"/>
</dbReference>
<keyword evidence="9" id="KW-1185">Reference proteome</keyword>
<keyword evidence="4" id="KW-0328">Glycosyltransferase</keyword>
<dbReference type="PATRIC" id="fig|862908.3.peg.2595"/>
<dbReference type="InterPro" id="IPR018090">
    <property type="entry name" value="Pyrmidine_PPas_bac/euk"/>
</dbReference>
<proteinExistence type="inferred from homology"/>
<dbReference type="InterPro" id="IPR035902">
    <property type="entry name" value="Nuc_phospho_transferase"/>
</dbReference>
<dbReference type="AlphaFoldDB" id="E1WXH9"/>
<dbReference type="PANTHER" id="PTHR10515">
    <property type="entry name" value="THYMIDINE PHOSPHORYLASE"/>
    <property type="match status" value="1"/>
</dbReference>
<dbReference type="InterPro" id="IPR036566">
    <property type="entry name" value="PYNP-like_C_sf"/>
</dbReference>
<keyword evidence="5" id="KW-0808">Transferase</keyword>
<sequence length="449" mass="48842">MKNLETNLNYSAYDIIAKKRDGKTLTDTEIKWFIAGVTNKSITDYQMSALLMAIYIKGFDKAETASLTDAMLFSGSTISFEGVDVIDKHSTGGVGDKASFILAPIAHAAGVKVPMMAGRGLGHTGGTIDKVESIKGFKTSLSLEEFKKAVDKNRMALIGQTGEIAPADKKIYALRDVTATVDSIPLITASIMSKKLAEGANGIVMDIKTGSGAFMKTRQKAKALGKSLRDTATRFDKKMLTMITDMNQPLGEAVGNSLEIIESIEVLKNKGPKDITDISVELAGAMIYLAEITKTHKAGIKKAKEVLKNGKALESFRELIRLQGGDHKVVDDYSRLPLAKNTKEVLATKSGYISSIACQEFGEHVVTLGGGRKKTEDLIDFGVGFIVHKCVGQKVKKGEKLVTIYYNNDQAEIVKNIEEEILTKNIKIKDAKPKVIKPLIYEIDENPLC</sequence>
<dbReference type="Gene3D" id="1.20.970.10">
    <property type="entry name" value="Transferase, Pyrimidine Nucleoside Phosphorylase, Chain C"/>
    <property type="match status" value="1"/>
</dbReference>
<dbReference type="Gene3D" id="3.90.1170.30">
    <property type="entry name" value="Pyrimidine nucleoside phosphorylase-like, C-terminal domain"/>
    <property type="match status" value="1"/>
</dbReference>
<reference evidence="9" key="1">
    <citation type="journal article" date="2013" name="ISME J.">
        <title>A small predatory core genome in the divergent marine Bacteriovorax marinus SJ and the terrestrial Bdellovibrio bacteriovorus.</title>
        <authorList>
            <person name="Crossman L.C."/>
            <person name="Chen H."/>
            <person name="Cerdeno-Tarraga A.M."/>
            <person name="Brooks K."/>
            <person name="Quail M.A."/>
            <person name="Pineiro S.A."/>
            <person name="Hobley L."/>
            <person name="Sockett R.E."/>
            <person name="Bentley S.D."/>
            <person name="Parkhill J."/>
            <person name="Williams H.N."/>
            <person name="Stine O.C."/>
        </authorList>
    </citation>
    <scope>NUCLEOTIDE SEQUENCE [LARGE SCALE GENOMIC DNA]</scope>
    <source>
        <strain evidence="9">ATCC BAA-682 / DSM 15412 / SJ</strain>
    </source>
</reference>
<dbReference type="NCBIfam" id="NF004490">
    <property type="entry name" value="PRK05820.1"/>
    <property type="match status" value="1"/>
</dbReference>
<dbReference type="PROSITE" id="PS00647">
    <property type="entry name" value="THYMID_PHOSPHORYLASE"/>
    <property type="match status" value="1"/>
</dbReference>
<dbReference type="FunFam" id="3.40.1030.10:FF:000003">
    <property type="entry name" value="Pyrimidine-nucleoside phosphorylase"/>
    <property type="match status" value="1"/>
</dbReference>
<evidence type="ECO:0000256" key="5">
    <source>
        <dbReference type="ARBA" id="ARBA00022679"/>
    </source>
</evidence>
<dbReference type="EC" id="2.4.2.4" evidence="3"/>
<dbReference type="GO" id="GO:0005829">
    <property type="term" value="C:cytosol"/>
    <property type="evidence" value="ECO:0007669"/>
    <property type="project" value="TreeGrafter"/>
</dbReference>
<dbReference type="SUPFAM" id="SSF54680">
    <property type="entry name" value="Pyrimidine nucleoside phosphorylase C-terminal domain"/>
    <property type="match status" value="1"/>
</dbReference>
<dbReference type="InterPro" id="IPR000053">
    <property type="entry name" value="Thymidine/pyrmidine_PPase"/>
</dbReference>
<dbReference type="Pfam" id="PF07831">
    <property type="entry name" value="PYNP_C"/>
    <property type="match status" value="1"/>
</dbReference>
<feature type="domain" description="Pyrimidine nucleoside phosphorylase C-terminal" evidence="7">
    <location>
        <begin position="352"/>
        <end position="429"/>
    </location>
</feature>
<name>E1WXH9_HALMS</name>
<comment type="catalytic activity">
    <reaction evidence="6">
        <text>thymidine + phosphate = 2-deoxy-alpha-D-ribose 1-phosphate + thymine</text>
        <dbReference type="Rhea" id="RHEA:16037"/>
        <dbReference type="ChEBI" id="CHEBI:17748"/>
        <dbReference type="ChEBI" id="CHEBI:17821"/>
        <dbReference type="ChEBI" id="CHEBI:43474"/>
        <dbReference type="ChEBI" id="CHEBI:57259"/>
        <dbReference type="EC" id="2.4.2.4"/>
    </reaction>
</comment>
<evidence type="ECO:0000313" key="9">
    <source>
        <dbReference type="Proteomes" id="UP000008963"/>
    </source>
</evidence>
<organism evidence="8 9">
    <name type="scientific">Halobacteriovorax marinus (strain ATCC BAA-682 / DSM 15412 / SJ)</name>
    <name type="common">Bacteriovorax marinus</name>
    <dbReference type="NCBI Taxonomy" id="862908"/>
    <lineage>
        <taxon>Bacteria</taxon>
        <taxon>Pseudomonadati</taxon>
        <taxon>Bdellovibrionota</taxon>
        <taxon>Bacteriovoracia</taxon>
        <taxon>Bacteriovoracales</taxon>
        <taxon>Halobacteriovoraceae</taxon>
        <taxon>Halobacteriovorax</taxon>
    </lineage>
</organism>
<evidence type="ECO:0000256" key="1">
    <source>
        <dbReference type="ARBA" id="ARBA00006915"/>
    </source>
</evidence>
<dbReference type="GO" id="GO:0004645">
    <property type="term" value="F:1,4-alpha-oligoglucan phosphorylase activity"/>
    <property type="evidence" value="ECO:0007669"/>
    <property type="project" value="InterPro"/>
</dbReference>
<dbReference type="Gene3D" id="3.40.1030.10">
    <property type="entry name" value="Nucleoside phosphorylase/phosphoribosyltransferase catalytic domain"/>
    <property type="match status" value="1"/>
</dbReference>
<dbReference type="InterPro" id="IPR017872">
    <property type="entry name" value="Pyrmidine_PPase_CS"/>
</dbReference>
<dbReference type="SUPFAM" id="SSF47648">
    <property type="entry name" value="Nucleoside phosphorylase/phosphoribosyltransferase N-terminal domain"/>
    <property type="match status" value="1"/>
</dbReference>
<dbReference type="EMBL" id="FQ312005">
    <property type="protein sequence ID" value="CBW27496.1"/>
    <property type="molecule type" value="Genomic_DNA"/>
</dbReference>
<evidence type="ECO:0000256" key="4">
    <source>
        <dbReference type="ARBA" id="ARBA00022676"/>
    </source>
</evidence>
<dbReference type="KEGG" id="bmx:BMS_2719"/>
<gene>
    <name evidence="8" type="primary">deoA</name>
    <name evidence="8" type="ordered locus">BMS_2719</name>
</gene>
<dbReference type="GO" id="GO:0006213">
    <property type="term" value="P:pyrimidine nucleoside metabolic process"/>
    <property type="evidence" value="ECO:0007669"/>
    <property type="project" value="InterPro"/>
</dbReference>
<dbReference type="GO" id="GO:0009032">
    <property type="term" value="F:thymidine phosphorylase activity"/>
    <property type="evidence" value="ECO:0007669"/>
    <property type="project" value="UniProtKB-EC"/>
</dbReference>
<accession>E1WXH9</accession>
<dbReference type="eggNOG" id="COG0213">
    <property type="taxonomic scope" value="Bacteria"/>
</dbReference>
<dbReference type="OrthoDB" id="5288393at2"/>
<dbReference type="NCBIfam" id="TIGR02644">
    <property type="entry name" value="Y_phosphoryl"/>
    <property type="match status" value="1"/>
</dbReference>
<evidence type="ECO:0000256" key="2">
    <source>
        <dbReference type="ARBA" id="ARBA00011738"/>
    </source>
</evidence>
<dbReference type="STRING" id="862908.BMS_2719"/>
<dbReference type="InterPro" id="IPR013102">
    <property type="entry name" value="PYNP_C"/>
</dbReference>
<dbReference type="InterPro" id="IPR000312">
    <property type="entry name" value="Glycosyl_Trfase_fam3"/>
</dbReference>
<evidence type="ECO:0000256" key="6">
    <source>
        <dbReference type="ARBA" id="ARBA00048550"/>
    </source>
</evidence>
<comment type="similarity">
    <text evidence="1">Belongs to the thymidine/pyrimidine-nucleoside phosphorylase family.</text>
</comment>
<dbReference type="GO" id="GO:0006206">
    <property type="term" value="P:pyrimidine nucleobase metabolic process"/>
    <property type="evidence" value="ECO:0007669"/>
    <property type="project" value="InterPro"/>
</dbReference>
<dbReference type="SUPFAM" id="SSF52418">
    <property type="entry name" value="Nucleoside phosphorylase/phosphoribosyltransferase catalytic domain"/>
    <property type="match status" value="1"/>
</dbReference>
<comment type="subunit">
    <text evidence="2">Homodimer.</text>
</comment>
<evidence type="ECO:0000259" key="7">
    <source>
        <dbReference type="SMART" id="SM00941"/>
    </source>
</evidence>
<dbReference type="SMART" id="SM00941">
    <property type="entry name" value="PYNP_C"/>
    <property type="match status" value="1"/>
</dbReference>
<evidence type="ECO:0000256" key="3">
    <source>
        <dbReference type="ARBA" id="ARBA00011892"/>
    </source>
</evidence>
<evidence type="ECO:0000313" key="8">
    <source>
        <dbReference type="EMBL" id="CBW27496.1"/>
    </source>
</evidence>
<dbReference type="RefSeq" id="WP_014245271.1">
    <property type="nucleotide sequence ID" value="NC_016620.1"/>
</dbReference>
<dbReference type="Pfam" id="PF02885">
    <property type="entry name" value="Glycos_trans_3N"/>
    <property type="match status" value="1"/>
</dbReference>
<dbReference type="Proteomes" id="UP000008963">
    <property type="component" value="Chromosome"/>
</dbReference>
<dbReference type="InterPro" id="IPR017459">
    <property type="entry name" value="Glycosyl_Trfase_fam3_N_dom"/>
</dbReference>
<dbReference type="PANTHER" id="PTHR10515:SF0">
    <property type="entry name" value="THYMIDINE PHOSPHORYLASE"/>
    <property type="match status" value="1"/>
</dbReference>